<keyword evidence="2" id="KW-0813">Transport</keyword>
<comment type="caution">
    <text evidence="10">The sequence shown here is derived from an EMBL/GenBank/DDBJ whole genome shotgun (WGS) entry which is preliminary data.</text>
</comment>
<comment type="subcellular location">
    <subcellularLocation>
        <location evidence="1">Membrane</location>
        <topology evidence="1">Multi-pass membrane protein</topology>
    </subcellularLocation>
</comment>
<evidence type="ECO:0000256" key="2">
    <source>
        <dbReference type="ARBA" id="ARBA00022448"/>
    </source>
</evidence>
<dbReference type="InterPro" id="IPR038770">
    <property type="entry name" value="Na+/solute_symporter_sf"/>
</dbReference>
<dbReference type="RefSeq" id="WP_280577436.1">
    <property type="nucleotide sequence ID" value="NZ_JARXRO010000012.1"/>
</dbReference>
<feature type="transmembrane region" description="Helical" evidence="8">
    <location>
        <begin position="340"/>
        <end position="360"/>
    </location>
</feature>
<evidence type="ECO:0000256" key="1">
    <source>
        <dbReference type="ARBA" id="ARBA00004141"/>
    </source>
</evidence>
<keyword evidence="3" id="KW-0050">Antiport</keyword>
<dbReference type="InterPro" id="IPR006153">
    <property type="entry name" value="Cation/H_exchanger_TM"/>
</dbReference>
<keyword evidence="11" id="KW-1185">Reference proteome</keyword>
<dbReference type="Gene3D" id="1.20.1530.20">
    <property type="match status" value="1"/>
</dbReference>
<feature type="transmembrane region" description="Helical" evidence="8">
    <location>
        <begin position="6"/>
        <end position="26"/>
    </location>
</feature>
<dbReference type="PANTHER" id="PTHR32468">
    <property type="entry name" value="CATION/H + ANTIPORTER"/>
    <property type="match status" value="1"/>
</dbReference>
<keyword evidence="7 8" id="KW-0472">Membrane</keyword>
<evidence type="ECO:0000256" key="5">
    <source>
        <dbReference type="ARBA" id="ARBA00022989"/>
    </source>
</evidence>
<feature type="transmembrane region" description="Helical" evidence="8">
    <location>
        <begin position="76"/>
        <end position="94"/>
    </location>
</feature>
<feature type="transmembrane region" description="Helical" evidence="8">
    <location>
        <begin position="176"/>
        <end position="195"/>
    </location>
</feature>
<dbReference type="Pfam" id="PF00999">
    <property type="entry name" value="Na_H_Exchanger"/>
    <property type="match status" value="1"/>
</dbReference>
<evidence type="ECO:0000256" key="7">
    <source>
        <dbReference type="ARBA" id="ARBA00023136"/>
    </source>
</evidence>
<feature type="transmembrane region" description="Helical" evidence="8">
    <location>
        <begin position="231"/>
        <end position="263"/>
    </location>
</feature>
<evidence type="ECO:0000256" key="4">
    <source>
        <dbReference type="ARBA" id="ARBA00022692"/>
    </source>
</evidence>
<dbReference type="PANTHER" id="PTHR32468:SF0">
    <property type="entry name" value="K(+)_H(+) ANTIPORTER 1"/>
    <property type="match status" value="1"/>
</dbReference>
<evidence type="ECO:0000256" key="3">
    <source>
        <dbReference type="ARBA" id="ARBA00022449"/>
    </source>
</evidence>
<feature type="transmembrane region" description="Helical" evidence="8">
    <location>
        <begin position="106"/>
        <end position="128"/>
    </location>
</feature>
<keyword evidence="6" id="KW-0406">Ion transport</keyword>
<evidence type="ECO:0000256" key="6">
    <source>
        <dbReference type="ARBA" id="ARBA00023065"/>
    </source>
</evidence>
<evidence type="ECO:0000256" key="8">
    <source>
        <dbReference type="SAM" id="Phobius"/>
    </source>
</evidence>
<evidence type="ECO:0000313" key="11">
    <source>
        <dbReference type="Proteomes" id="UP001156873"/>
    </source>
</evidence>
<feature type="domain" description="Cation/H+ exchanger transmembrane" evidence="9">
    <location>
        <begin position="21"/>
        <end position="385"/>
    </location>
</feature>
<feature type="transmembrane region" description="Helical" evidence="8">
    <location>
        <begin position="275"/>
        <end position="292"/>
    </location>
</feature>
<reference evidence="10 11" key="1">
    <citation type="submission" date="2023-04" db="EMBL/GenBank/DDBJ databases">
        <title>Luteimonas sp. M1R5S59.</title>
        <authorList>
            <person name="Sun J.-Q."/>
        </authorList>
    </citation>
    <scope>NUCLEOTIDE SEQUENCE [LARGE SCALE GENOMIC DNA]</scope>
    <source>
        <strain evidence="10 11">M1R5S59</strain>
    </source>
</reference>
<feature type="transmembrane region" description="Helical" evidence="8">
    <location>
        <begin position="304"/>
        <end position="328"/>
    </location>
</feature>
<organism evidence="10 11">
    <name type="scientific">Luteimonas kalidii</name>
    <dbReference type="NCBI Taxonomy" id="3042025"/>
    <lineage>
        <taxon>Bacteria</taxon>
        <taxon>Pseudomonadati</taxon>
        <taxon>Pseudomonadota</taxon>
        <taxon>Gammaproteobacteria</taxon>
        <taxon>Lysobacterales</taxon>
        <taxon>Lysobacteraceae</taxon>
        <taxon>Luteimonas</taxon>
    </lineage>
</organism>
<evidence type="ECO:0000259" key="9">
    <source>
        <dbReference type="Pfam" id="PF00999"/>
    </source>
</evidence>
<feature type="transmembrane region" description="Helical" evidence="8">
    <location>
        <begin position="372"/>
        <end position="389"/>
    </location>
</feature>
<name>A0ABT6JRC3_9GAMM</name>
<dbReference type="InterPro" id="IPR050794">
    <property type="entry name" value="CPA2_transporter"/>
</dbReference>
<protein>
    <submittedName>
        <fullName evidence="10">Cation:proton antiporter</fullName>
    </submittedName>
</protein>
<dbReference type="Proteomes" id="UP001156873">
    <property type="component" value="Unassembled WGS sequence"/>
</dbReference>
<accession>A0ABT6JRC3</accession>
<gene>
    <name evidence="10" type="ORF">QFW81_04720</name>
</gene>
<keyword evidence="4 8" id="KW-0812">Transmembrane</keyword>
<dbReference type="EMBL" id="JARXRO010000012">
    <property type="protein sequence ID" value="MDH5833229.1"/>
    <property type="molecule type" value="Genomic_DNA"/>
</dbReference>
<evidence type="ECO:0000313" key="10">
    <source>
        <dbReference type="EMBL" id="MDH5833229.1"/>
    </source>
</evidence>
<sequence length="412" mass="44365">MSHAVTTTELFLIAMAVIFAVPYLVWRLARTDYWAPLVVVQIIAGILLGPGVLGRAMPELHAAVFNPDVITALNGLAWWGVMLFVMIAGIELDVRQAWANRRETGVTAGLALGVPLAAGALVALGMLGLDGWIGPAGLPWQFVVGVGMACAVTALPILILFMEKLQILRAPMGQRILRYASLDDIAIWGVLALVLMDWERIGRQGAFLLAFGLACVAFRRLMRSIPAHDRWYVMLVWLAVCAFGADWAGLHFMVGAFLAGVVMDAEWFEQETMDLLRHHVLLVIMPVFFLSTGLRTSWDIGGSVVFLAAGALLVASVAGKLAGVHIAGRVLGWKSGEASIIGWLLQTKALIMIIFANILLDKRIITSETFTALLLMAVASTMLSIPVVAPKLRALGASTDARIDPAARTGLP</sequence>
<feature type="transmembrane region" description="Helical" evidence="8">
    <location>
        <begin position="201"/>
        <end position="219"/>
    </location>
</feature>
<keyword evidence="5 8" id="KW-1133">Transmembrane helix</keyword>
<proteinExistence type="predicted"/>
<feature type="transmembrane region" description="Helical" evidence="8">
    <location>
        <begin position="140"/>
        <end position="161"/>
    </location>
</feature>
<feature type="transmembrane region" description="Helical" evidence="8">
    <location>
        <begin position="33"/>
        <end position="56"/>
    </location>
</feature>